<dbReference type="EMBL" id="UYRS01018468">
    <property type="protein sequence ID" value="VDK36109.1"/>
    <property type="molecule type" value="Genomic_DNA"/>
</dbReference>
<evidence type="ECO:0000259" key="1">
    <source>
        <dbReference type="SMART" id="SM00829"/>
    </source>
</evidence>
<evidence type="ECO:0000313" key="2">
    <source>
        <dbReference type="EMBL" id="VDK36109.1"/>
    </source>
</evidence>
<dbReference type="InterPro" id="IPR013154">
    <property type="entry name" value="ADH-like_N"/>
</dbReference>
<dbReference type="WBParaSite" id="TASK_0000608601-mRNA-1">
    <property type="protein sequence ID" value="TASK_0000608601-mRNA-1"/>
    <property type="gene ID" value="TASK_0000608601"/>
</dbReference>
<reference evidence="4" key="1">
    <citation type="submission" date="2016-04" db="UniProtKB">
        <authorList>
            <consortium name="WormBaseParasite"/>
        </authorList>
    </citation>
    <scope>IDENTIFICATION</scope>
</reference>
<dbReference type="Gene3D" id="3.90.180.10">
    <property type="entry name" value="Medium-chain alcohol dehydrogenases, catalytic domain"/>
    <property type="match status" value="1"/>
</dbReference>
<protein>
    <submittedName>
        <fullName evidence="4">PKS_ER domain-containing protein</fullName>
    </submittedName>
</protein>
<dbReference type="STRING" id="60517.A0A0R3W757"/>
<gene>
    <name evidence="2" type="ORF">TASK_LOCUS6087</name>
</gene>
<dbReference type="PANTHER" id="PTHR11695:SF294">
    <property type="entry name" value="RETICULON-4-INTERACTING PROTEIN 1, MITOCHONDRIAL"/>
    <property type="match status" value="1"/>
</dbReference>
<feature type="domain" description="Enoyl reductase (ER)" evidence="1">
    <location>
        <begin position="42"/>
        <end position="413"/>
    </location>
</feature>
<reference evidence="2 3" key="2">
    <citation type="submission" date="2018-11" db="EMBL/GenBank/DDBJ databases">
        <authorList>
            <consortium name="Pathogen Informatics"/>
        </authorList>
    </citation>
    <scope>NUCLEOTIDE SEQUENCE [LARGE SCALE GENOMIC DNA]</scope>
</reference>
<dbReference type="InterPro" id="IPR050700">
    <property type="entry name" value="YIM1/Zinc_Alcohol_DH_Fams"/>
</dbReference>
<name>A0A0R3W757_TAEAS</name>
<dbReference type="SMART" id="SM00829">
    <property type="entry name" value="PKS_ER"/>
    <property type="match status" value="1"/>
</dbReference>
<evidence type="ECO:0000313" key="4">
    <source>
        <dbReference type="WBParaSite" id="TASK_0000608601-mRNA-1"/>
    </source>
</evidence>
<dbReference type="InterPro" id="IPR011032">
    <property type="entry name" value="GroES-like_sf"/>
</dbReference>
<dbReference type="InterPro" id="IPR036291">
    <property type="entry name" value="NAD(P)-bd_dom_sf"/>
</dbReference>
<proteinExistence type="predicted"/>
<accession>A0A0R3W757</accession>
<sequence>MWCGAIRTVLIHLRRFDHSQTIAIPTESRAWEIYRFNDSLKRAIESELKLTRTRRPPPIKHPNDLLIHPQAVSLNPIDKLMITGYGKAAFRMYRRFSSSQFSDEFPFTPGRDFAGVVVDSGPQAILDSFPPGTPVMGATSPHTSSLGGGCLSDYILCPVGVVARRPEKLDPILAAAVSYAGLTAWAAICKAGMDPIRCPSDAPRRVLVTGASGPVGAIAAQLARISGASHVAVTAPSRVNAADLKSSLDVDEVILAPEMPCTDAKYDAIIDCVRPKILVTARDVSRCSNLRHFEFQEYYPLLRSLESSSSTSRYVSVNPPIFQFIDELGLSVGIGASLVSLAYANLCTLLCEHGSAPLRWAFFEPSRNRLEALANWLVQGQLHVPIEKVYSFEQVPEAFQKLSGGGNNGKIVIKFE</sequence>
<dbReference type="Pfam" id="PF08240">
    <property type="entry name" value="ADH_N"/>
    <property type="match status" value="1"/>
</dbReference>
<organism evidence="4">
    <name type="scientific">Taenia asiatica</name>
    <name type="common">Asian tapeworm</name>
    <dbReference type="NCBI Taxonomy" id="60517"/>
    <lineage>
        <taxon>Eukaryota</taxon>
        <taxon>Metazoa</taxon>
        <taxon>Spiralia</taxon>
        <taxon>Lophotrochozoa</taxon>
        <taxon>Platyhelminthes</taxon>
        <taxon>Cestoda</taxon>
        <taxon>Eucestoda</taxon>
        <taxon>Cyclophyllidea</taxon>
        <taxon>Taeniidae</taxon>
        <taxon>Taenia</taxon>
    </lineage>
</organism>
<dbReference type="Pfam" id="PF13602">
    <property type="entry name" value="ADH_zinc_N_2"/>
    <property type="match status" value="1"/>
</dbReference>
<dbReference type="AlphaFoldDB" id="A0A0R3W757"/>
<dbReference type="Gene3D" id="3.40.50.720">
    <property type="entry name" value="NAD(P)-binding Rossmann-like Domain"/>
    <property type="match status" value="1"/>
</dbReference>
<evidence type="ECO:0000313" key="3">
    <source>
        <dbReference type="Proteomes" id="UP000282613"/>
    </source>
</evidence>
<dbReference type="InterPro" id="IPR020843">
    <property type="entry name" value="ER"/>
</dbReference>
<dbReference type="GO" id="GO:0005739">
    <property type="term" value="C:mitochondrion"/>
    <property type="evidence" value="ECO:0007669"/>
    <property type="project" value="TreeGrafter"/>
</dbReference>
<dbReference type="GO" id="GO:0016491">
    <property type="term" value="F:oxidoreductase activity"/>
    <property type="evidence" value="ECO:0007669"/>
    <property type="project" value="InterPro"/>
</dbReference>
<dbReference type="Proteomes" id="UP000282613">
    <property type="component" value="Unassembled WGS sequence"/>
</dbReference>
<dbReference type="OrthoDB" id="48317at2759"/>
<dbReference type="SUPFAM" id="SSF50129">
    <property type="entry name" value="GroES-like"/>
    <property type="match status" value="1"/>
</dbReference>
<keyword evidence="3" id="KW-1185">Reference proteome</keyword>
<dbReference type="PANTHER" id="PTHR11695">
    <property type="entry name" value="ALCOHOL DEHYDROGENASE RELATED"/>
    <property type="match status" value="1"/>
</dbReference>
<dbReference type="SUPFAM" id="SSF51735">
    <property type="entry name" value="NAD(P)-binding Rossmann-fold domains"/>
    <property type="match status" value="1"/>
</dbReference>